<dbReference type="GO" id="GO:0000967">
    <property type="term" value="P:rRNA 5'-end processing"/>
    <property type="evidence" value="ECO:0007669"/>
    <property type="project" value="TreeGrafter"/>
</dbReference>
<evidence type="ECO:0000256" key="3">
    <source>
        <dbReference type="ARBA" id="ARBA00022722"/>
    </source>
</evidence>
<proteinExistence type="inferred from homology"/>
<keyword evidence="4" id="KW-0378">Hydrolase</keyword>
<keyword evidence="2" id="KW-0690">Ribosome biogenesis</keyword>
<dbReference type="AlphaFoldDB" id="A0A5J4YT08"/>
<dbReference type="PANTHER" id="PTHR33317:SF4">
    <property type="entry name" value="POLYNUCLEOTIDYL TRANSFERASE, RIBONUCLEASE H-LIKE SUPERFAMILY PROTEIN"/>
    <property type="match status" value="1"/>
</dbReference>
<protein>
    <submittedName>
        <fullName evidence="6">Putative pre-16S rRNA nuclease</fullName>
    </submittedName>
</protein>
<evidence type="ECO:0000256" key="2">
    <source>
        <dbReference type="ARBA" id="ARBA00022517"/>
    </source>
</evidence>
<sequence>MLWHRTRELKGWLDAVNASRGRSRPVLGIDYGTWMIGLAVSDPTWRFVFPRPSIVTQKSGAHFDEIAAVCKEHDVGSCVVGYPVDLRGQAGARCLGIERFVESLAQSCAFDTGILWDERFSSVTARKIVGSAKLKAARKATTPKRVKAATKSAIDQVSTIRVRGASVSPVSHISRAVS</sequence>
<evidence type="ECO:0000256" key="4">
    <source>
        <dbReference type="ARBA" id="ARBA00022801"/>
    </source>
</evidence>
<dbReference type="GO" id="GO:0004518">
    <property type="term" value="F:nuclease activity"/>
    <property type="evidence" value="ECO:0007669"/>
    <property type="project" value="UniProtKB-KW"/>
</dbReference>
<name>A0A5J4YT08_PORPP</name>
<dbReference type="Gene3D" id="3.30.420.140">
    <property type="entry name" value="YqgF/RNase H-like domain"/>
    <property type="match status" value="1"/>
</dbReference>
<reference evidence="7" key="1">
    <citation type="journal article" date="2019" name="Nat. Commun.">
        <title>Expansion of phycobilisome linker gene families in mesophilic red algae.</title>
        <authorList>
            <person name="Lee J."/>
            <person name="Kim D."/>
            <person name="Bhattacharya D."/>
            <person name="Yoon H.S."/>
        </authorList>
    </citation>
    <scope>NUCLEOTIDE SEQUENCE [LARGE SCALE GENOMIC DNA]</scope>
    <source>
        <strain evidence="7">CCMP 1328</strain>
    </source>
</reference>
<evidence type="ECO:0000313" key="6">
    <source>
        <dbReference type="EMBL" id="KAA8493923.1"/>
    </source>
</evidence>
<dbReference type="NCBIfam" id="TIGR00250">
    <property type="entry name" value="RNAse_H_YqgF"/>
    <property type="match status" value="1"/>
</dbReference>
<keyword evidence="3" id="KW-0540">Nuclease</keyword>
<comment type="caution">
    <text evidence="6">The sequence shown here is derived from an EMBL/GenBank/DDBJ whole genome shotgun (WGS) entry which is preliminary data.</text>
</comment>
<dbReference type="EMBL" id="VRMN01000005">
    <property type="protein sequence ID" value="KAA8493923.1"/>
    <property type="molecule type" value="Genomic_DNA"/>
</dbReference>
<dbReference type="Pfam" id="PF03652">
    <property type="entry name" value="RuvX"/>
    <property type="match status" value="1"/>
</dbReference>
<dbReference type="SMART" id="SM00732">
    <property type="entry name" value="YqgFc"/>
    <property type="match status" value="1"/>
</dbReference>
<keyword evidence="1" id="KW-0963">Cytoplasm</keyword>
<organism evidence="6 7">
    <name type="scientific">Porphyridium purpureum</name>
    <name type="common">Red alga</name>
    <name type="synonym">Porphyridium cruentum</name>
    <dbReference type="NCBI Taxonomy" id="35688"/>
    <lineage>
        <taxon>Eukaryota</taxon>
        <taxon>Rhodophyta</taxon>
        <taxon>Bangiophyceae</taxon>
        <taxon>Porphyridiales</taxon>
        <taxon>Porphyridiaceae</taxon>
        <taxon>Porphyridium</taxon>
    </lineage>
</organism>
<evidence type="ECO:0000256" key="1">
    <source>
        <dbReference type="ARBA" id="ARBA00022490"/>
    </source>
</evidence>
<dbReference type="HAMAP" id="MF_00651">
    <property type="entry name" value="Nuclease_YqgF"/>
    <property type="match status" value="1"/>
</dbReference>
<keyword evidence="7" id="KW-1185">Reference proteome</keyword>
<dbReference type="Proteomes" id="UP000324585">
    <property type="component" value="Unassembled WGS sequence"/>
</dbReference>
<dbReference type="InterPro" id="IPR005227">
    <property type="entry name" value="YqgF"/>
</dbReference>
<dbReference type="OrthoDB" id="430851at2759"/>
<evidence type="ECO:0000259" key="5">
    <source>
        <dbReference type="SMART" id="SM00732"/>
    </source>
</evidence>
<dbReference type="InterPro" id="IPR037027">
    <property type="entry name" value="YqgF/RNaseH-like_dom_sf"/>
</dbReference>
<evidence type="ECO:0000313" key="7">
    <source>
        <dbReference type="Proteomes" id="UP000324585"/>
    </source>
</evidence>
<dbReference type="PANTHER" id="PTHR33317">
    <property type="entry name" value="POLYNUCLEOTIDYL TRANSFERASE, RIBONUCLEASE H-LIKE SUPERFAMILY PROTEIN"/>
    <property type="match status" value="1"/>
</dbReference>
<gene>
    <name evidence="6" type="ORF">FVE85_3898</name>
</gene>
<dbReference type="GO" id="GO:0005829">
    <property type="term" value="C:cytosol"/>
    <property type="evidence" value="ECO:0007669"/>
    <property type="project" value="TreeGrafter"/>
</dbReference>
<feature type="domain" description="YqgF/RNase H-like" evidence="5">
    <location>
        <begin position="24"/>
        <end position="125"/>
    </location>
</feature>
<accession>A0A5J4YT08</accession>
<dbReference type="CDD" id="cd16964">
    <property type="entry name" value="YqgF"/>
    <property type="match status" value="1"/>
</dbReference>
<dbReference type="InterPro" id="IPR006641">
    <property type="entry name" value="YqgF/RNaseH-like_dom"/>
</dbReference>
<dbReference type="InterPro" id="IPR012337">
    <property type="entry name" value="RNaseH-like_sf"/>
</dbReference>
<dbReference type="GO" id="GO:0016787">
    <property type="term" value="F:hydrolase activity"/>
    <property type="evidence" value="ECO:0007669"/>
    <property type="project" value="UniProtKB-KW"/>
</dbReference>
<dbReference type="SUPFAM" id="SSF53098">
    <property type="entry name" value="Ribonuclease H-like"/>
    <property type="match status" value="1"/>
</dbReference>